<protein>
    <submittedName>
        <fullName evidence="3">Uncharacterized protein</fullName>
    </submittedName>
</protein>
<sequence length="70" mass="7817">MVMFETGQRARRRIRRDRPDGRTRRAGRDGLGGRAAFVVPAAVAVLLTAVVLLARDPAFHDALWTFVRSL</sequence>
<dbReference type="RefSeq" id="WP_263232732.1">
    <property type="nucleotide sequence ID" value="NZ_CP106793.1"/>
</dbReference>
<keyword evidence="2" id="KW-0812">Transmembrane</keyword>
<dbReference type="Proteomes" id="UP001061298">
    <property type="component" value="Chromosome"/>
</dbReference>
<evidence type="ECO:0000313" key="3">
    <source>
        <dbReference type="EMBL" id="UXY22663.1"/>
    </source>
</evidence>
<reference evidence="3" key="1">
    <citation type="submission" date="2022-10" db="EMBL/GenBank/DDBJ databases">
        <authorList>
            <person name="Mo P."/>
        </authorList>
    </citation>
    <scope>NUCLEOTIDE SEQUENCE</scope>
    <source>
        <strain evidence="3">HUAS 13-4</strain>
    </source>
</reference>
<feature type="region of interest" description="Disordered" evidence="1">
    <location>
        <begin position="1"/>
        <end position="28"/>
    </location>
</feature>
<organism evidence="3 4">
    <name type="scientific">Streptomyces cynarae</name>
    <dbReference type="NCBI Taxonomy" id="2981134"/>
    <lineage>
        <taxon>Bacteria</taxon>
        <taxon>Bacillati</taxon>
        <taxon>Actinomycetota</taxon>
        <taxon>Actinomycetes</taxon>
        <taxon>Kitasatosporales</taxon>
        <taxon>Streptomycetaceae</taxon>
        <taxon>Streptomyces</taxon>
    </lineage>
</organism>
<evidence type="ECO:0000256" key="2">
    <source>
        <dbReference type="SAM" id="Phobius"/>
    </source>
</evidence>
<proteinExistence type="predicted"/>
<keyword evidence="2" id="KW-0472">Membrane</keyword>
<keyword evidence="2" id="KW-1133">Transmembrane helix</keyword>
<feature type="compositionally biased region" description="Basic and acidic residues" evidence="1">
    <location>
        <begin position="17"/>
        <end position="28"/>
    </location>
</feature>
<name>A0ABY6EFB3_9ACTN</name>
<keyword evidence="4" id="KW-1185">Reference proteome</keyword>
<dbReference type="EMBL" id="CP106793">
    <property type="protein sequence ID" value="UXY22663.1"/>
    <property type="molecule type" value="Genomic_DNA"/>
</dbReference>
<evidence type="ECO:0000256" key="1">
    <source>
        <dbReference type="SAM" id="MobiDB-lite"/>
    </source>
</evidence>
<gene>
    <name evidence="3" type="ORF">N8I84_31105</name>
</gene>
<accession>A0ABY6EFB3</accession>
<feature type="transmembrane region" description="Helical" evidence="2">
    <location>
        <begin position="31"/>
        <end position="54"/>
    </location>
</feature>
<evidence type="ECO:0000313" key="4">
    <source>
        <dbReference type="Proteomes" id="UP001061298"/>
    </source>
</evidence>